<organism evidence="3 4">
    <name type="scientific">Actinoplanes nipponensis</name>
    <dbReference type="NCBI Taxonomy" id="135950"/>
    <lineage>
        <taxon>Bacteria</taxon>
        <taxon>Bacillati</taxon>
        <taxon>Actinomycetota</taxon>
        <taxon>Actinomycetes</taxon>
        <taxon>Micromonosporales</taxon>
        <taxon>Micromonosporaceae</taxon>
        <taxon>Actinoplanes</taxon>
    </lineage>
</organism>
<evidence type="ECO:0000256" key="1">
    <source>
        <dbReference type="SAM" id="Phobius"/>
    </source>
</evidence>
<keyword evidence="1" id="KW-0472">Membrane</keyword>
<accession>A0A919ML86</accession>
<keyword evidence="2" id="KW-0732">Signal</keyword>
<comment type="caution">
    <text evidence="3">The sequence shown here is derived from an EMBL/GenBank/DDBJ whole genome shotgun (WGS) entry which is preliminary data.</text>
</comment>
<keyword evidence="4" id="KW-1185">Reference proteome</keyword>
<evidence type="ECO:0000313" key="3">
    <source>
        <dbReference type="EMBL" id="GIE48517.1"/>
    </source>
</evidence>
<dbReference type="AlphaFoldDB" id="A0A919ML86"/>
<feature type="chain" id="PRO_5038496918" description="DUF1616 domain-containing protein" evidence="2">
    <location>
        <begin position="19"/>
        <end position="304"/>
    </location>
</feature>
<feature type="transmembrane region" description="Helical" evidence="1">
    <location>
        <begin position="28"/>
        <end position="49"/>
    </location>
</feature>
<proteinExistence type="predicted"/>
<reference evidence="3" key="1">
    <citation type="submission" date="2021-01" db="EMBL/GenBank/DDBJ databases">
        <title>Whole genome shotgun sequence of Actinoplanes nipponensis NBRC 14063.</title>
        <authorList>
            <person name="Komaki H."/>
            <person name="Tamura T."/>
        </authorList>
    </citation>
    <scope>NUCLEOTIDE SEQUENCE</scope>
    <source>
        <strain evidence="3">NBRC 14063</strain>
    </source>
</reference>
<sequence>MSALLSRVLAALALAAGAAVLAGPRPAAIAGGLLLGFVLPGMALLGVLFRRRSLTAVERTVLTPALSMGVLIVAGLVVHGVGLRIDRLAWTVSTVGVTLAAVVAARMMRRRTPVAAGPAPRRPVGEKLVRMEVEENTLRLPAPGVAEASTIVMSIVPVVPPAEDEQRAAAEDRARRRRLLRQFLPLVLVAGVLAGASWLSFTTSRATHDTVVTALAAAPSGPVDAAGNRAVRVSASGLLAADGPYTVRVAGPSGTTTLQRTVTVSGDGAWSETLSLPGAQRLTVNLYRAGDTTAYRTLYVSAVD</sequence>
<feature type="signal peptide" evidence="2">
    <location>
        <begin position="1"/>
        <end position="18"/>
    </location>
</feature>
<feature type="transmembrane region" description="Helical" evidence="1">
    <location>
        <begin position="61"/>
        <end position="82"/>
    </location>
</feature>
<gene>
    <name evidence="3" type="ORF">Ani05nite_20510</name>
</gene>
<feature type="transmembrane region" description="Helical" evidence="1">
    <location>
        <begin position="88"/>
        <end position="105"/>
    </location>
</feature>
<keyword evidence="1" id="KW-0812">Transmembrane</keyword>
<dbReference type="RefSeq" id="WP_203767164.1">
    <property type="nucleotide sequence ID" value="NZ_BAAAYJ010000010.1"/>
</dbReference>
<name>A0A919ML86_9ACTN</name>
<evidence type="ECO:0000256" key="2">
    <source>
        <dbReference type="SAM" id="SignalP"/>
    </source>
</evidence>
<feature type="transmembrane region" description="Helical" evidence="1">
    <location>
        <begin position="183"/>
        <end position="201"/>
    </location>
</feature>
<protein>
    <recommendedName>
        <fullName evidence="5">DUF1616 domain-containing protein</fullName>
    </recommendedName>
</protein>
<keyword evidence="1" id="KW-1133">Transmembrane helix</keyword>
<dbReference type="Proteomes" id="UP000647172">
    <property type="component" value="Unassembled WGS sequence"/>
</dbReference>
<dbReference type="EMBL" id="BOMQ01000026">
    <property type="protein sequence ID" value="GIE48517.1"/>
    <property type="molecule type" value="Genomic_DNA"/>
</dbReference>
<evidence type="ECO:0008006" key="5">
    <source>
        <dbReference type="Google" id="ProtNLM"/>
    </source>
</evidence>
<evidence type="ECO:0000313" key="4">
    <source>
        <dbReference type="Proteomes" id="UP000647172"/>
    </source>
</evidence>